<dbReference type="SMART" id="SM00382">
    <property type="entry name" value="AAA"/>
    <property type="match status" value="2"/>
</dbReference>
<dbReference type="GO" id="GO:0005524">
    <property type="term" value="F:ATP binding"/>
    <property type="evidence" value="ECO:0007669"/>
    <property type="project" value="UniProtKB-KW"/>
</dbReference>
<dbReference type="InterPro" id="IPR003593">
    <property type="entry name" value="AAA+_ATPase"/>
</dbReference>
<dbReference type="Proteomes" id="UP000288028">
    <property type="component" value="Unassembled WGS sequence"/>
</dbReference>
<dbReference type="CDD" id="cd03221">
    <property type="entry name" value="ABCF_EF-3"/>
    <property type="match status" value="2"/>
</dbReference>
<dbReference type="PANTHER" id="PTHR42855:SF2">
    <property type="entry name" value="DRUG RESISTANCE ABC TRANSPORTER,ATP-BINDING PROTEIN"/>
    <property type="match status" value="1"/>
</dbReference>
<name>A0A430B1A1_9ENTE</name>
<dbReference type="GO" id="GO:0016887">
    <property type="term" value="F:ATP hydrolysis activity"/>
    <property type="evidence" value="ECO:0007669"/>
    <property type="project" value="InterPro"/>
</dbReference>
<comment type="caution">
    <text evidence="5">The sequence shown here is derived from an EMBL/GenBank/DDBJ whole genome shotgun (WGS) entry which is preliminary data.</text>
</comment>
<feature type="region of interest" description="Disordered" evidence="3">
    <location>
        <begin position="197"/>
        <end position="222"/>
    </location>
</feature>
<dbReference type="InterPro" id="IPR032781">
    <property type="entry name" value="ABC_tran_Xtn"/>
</dbReference>
<dbReference type="PROSITE" id="PS00211">
    <property type="entry name" value="ABC_TRANSPORTER_1"/>
    <property type="match status" value="1"/>
</dbReference>
<dbReference type="Pfam" id="PF12848">
    <property type="entry name" value="ABC_tran_Xtn"/>
    <property type="match status" value="1"/>
</dbReference>
<keyword evidence="1" id="KW-0547">Nucleotide-binding</keyword>
<evidence type="ECO:0000313" key="5">
    <source>
        <dbReference type="EMBL" id="RSU14117.1"/>
    </source>
</evidence>
<organism evidence="5 6">
    <name type="scientific">Vagococcus carniphilus</name>
    <dbReference type="NCBI Taxonomy" id="218144"/>
    <lineage>
        <taxon>Bacteria</taxon>
        <taxon>Bacillati</taxon>
        <taxon>Bacillota</taxon>
        <taxon>Bacilli</taxon>
        <taxon>Lactobacillales</taxon>
        <taxon>Enterococcaceae</taxon>
        <taxon>Vagococcus</taxon>
    </lineage>
</organism>
<evidence type="ECO:0000256" key="1">
    <source>
        <dbReference type="ARBA" id="ARBA00022741"/>
    </source>
</evidence>
<dbReference type="EMBL" id="NGKB01000007">
    <property type="protein sequence ID" value="RSU14117.1"/>
    <property type="molecule type" value="Genomic_DNA"/>
</dbReference>
<keyword evidence="2" id="KW-0067">ATP-binding</keyword>
<dbReference type="RefSeq" id="WP_126793859.1">
    <property type="nucleotide sequence ID" value="NZ_CP060720.1"/>
</dbReference>
<proteinExistence type="predicted"/>
<evidence type="ECO:0000313" key="6">
    <source>
        <dbReference type="Proteomes" id="UP000288028"/>
    </source>
</evidence>
<evidence type="ECO:0000256" key="2">
    <source>
        <dbReference type="ARBA" id="ARBA00022840"/>
    </source>
</evidence>
<dbReference type="AlphaFoldDB" id="A0A430B1A1"/>
<dbReference type="Pfam" id="PF00005">
    <property type="entry name" value="ABC_tran"/>
    <property type="match status" value="2"/>
</dbReference>
<dbReference type="InterPro" id="IPR027417">
    <property type="entry name" value="P-loop_NTPase"/>
</dbReference>
<dbReference type="InterPro" id="IPR017871">
    <property type="entry name" value="ABC_transporter-like_CS"/>
</dbReference>
<dbReference type="SUPFAM" id="SSF52540">
    <property type="entry name" value="P-loop containing nucleoside triphosphate hydrolases"/>
    <property type="match status" value="2"/>
</dbReference>
<dbReference type="OrthoDB" id="9760950at2"/>
<dbReference type="InterPro" id="IPR003439">
    <property type="entry name" value="ABC_transporter-like_ATP-bd"/>
</dbReference>
<keyword evidence="6" id="KW-1185">Reference proteome</keyword>
<accession>A0A430B1A1</accession>
<feature type="domain" description="ABC transporter" evidence="4">
    <location>
        <begin position="3"/>
        <end position="174"/>
    </location>
</feature>
<dbReference type="PANTHER" id="PTHR42855">
    <property type="entry name" value="ABC TRANSPORTER ATP-BINDING SUBUNIT"/>
    <property type="match status" value="1"/>
</dbReference>
<feature type="domain" description="ABC transporter" evidence="4">
    <location>
        <begin position="264"/>
        <end position="478"/>
    </location>
</feature>
<dbReference type="GeneID" id="95580299"/>
<dbReference type="PROSITE" id="PS50893">
    <property type="entry name" value="ABC_TRANSPORTER_2"/>
    <property type="match status" value="2"/>
</dbReference>
<gene>
    <name evidence="5" type="ORF">CBF28_08165</name>
</gene>
<evidence type="ECO:0000256" key="3">
    <source>
        <dbReference type="SAM" id="MobiDB-lite"/>
    </source>
</evidence>
<dbReference type="Gene3D" id="3.40.50.300">
    <property type="entry name" value="P-loop containing nucleotide triphosphate hydrolases"/>
    <property type="match status" value="3"/>
</dbReference>
<reference evidence="5 6" key="1">
    <citation type="submission" date="2017-05" db="EMBL/GenBank/DDBJ databases">
        <title>Vagococcus spp. assemblies.</title>
        <authorList>
            <person name="Gulvik C.A."/>
        </authorList>
    </citation>
    <scope>NUCLEOTIDE SEQUENCE [LARGE SCALE GENOMIC DNA]</scope>
    <source>
        <strain evidence="5 6">SS1714</strain>
    </source>
</reference>
<sequence length="514" mass="57801">MSIKINQVKKYIGERLLIDIPDLTLGDGERIGIVGKNGSGKTTLLKMIEGKVKVDEGSINCSGEVTVIDQFLKEDSQKSGGEQTKEKIRESLAHYSDILLADEPTNHLDSEGRAYLIRELGHFKGLVLTVSHDRDFLNQVSDSILEIDNGSVRLYPGNYDNYLSQKEVEEKEYAKKYDNYVQEKNRLEGSIQELHDKSSGIKKAPKRMGNSEARLHKRGKGQTAKKALSKQALAIETRLDKLERIEKPRKEKQLVIPFAEGQVIHKKQVIEATTFNLSVGNKKLLLDSQFQIPTGKKTALIGSNGVGKTTLLKAILNKEAQLTVSEKAKFAYFSQSFNQLDESSTVLKNVQETSIYEPQAARDLLAHLLFRGEAVKKEVNVLSGGERTKVAIAKMILSESNVLILDEPTNHLDIESLNVLEESLKSYQGTIIFVSHDSYFVKAVADNVLEIKDRKIVKTFEKARPLKREKKKEDKMILEMRKTSLLSQLSLPGDETKKQALEKELEEVLIRLKN</sequence>
<dbReference type="NCBIfam" id="NF000355">
    <property type="entry name" value="ribo_prot_ABC_F"/>
    <property type="match status" value="1"/>
</dbReference>
<dbReference type="InterPro" id="IPR051309">
    <property type="entry name" value="ABCF_ATPase"/>
</dbReference>
<evidence type="ECO:0000259" key="4">
    <source>
        <dbReference type="PROSITE" id="PS50893"/>
    </source>
</evidence>
<protein>
    <recommendedName>
        <fullName evidence="4">ABC transporter domain-containing protein</fullName>
    </recommendedName>
</protein>